<keyword evidence="2" id="KW-1185">Reference proteome</keyword>
<name>A0AAE8YPM8_9CAUD</name>
<dbReference type="EMBL" id="OK499982">
    <property type="protein sequence ID" value="UGO47545.1"/>
    <property type="molecule type" value="Genomic_DNA"/>
</dbReference>
<evidence type="ECO:0000313" key="2">
    <source>
        <dbReference type="Proteomes" id="UP000827755"/>
    </source>
</evidence>
<organism evidence="1 2">
    <name type="scientific">Morganella phage vB_MmoP_Lilpapawes</name>
    <dbReference type="NCBI Taxonomy" id="2894803"/>
    <lineage>
        <taxon>Viruses</taxon>
        <taxon>Duplodnaviria</taxon>
        <taxon>Heunggongvirae</taxon>
        <taxon>Uroviricota</taxon>
        <taxon>Caudoviricetes</taxon>
        <taxon>Autographivirales</taxon>
        <taxon>Autotranscriptaviridae</taxon>
        <taxon>Studiervirinae</taxon>
        <taxon>Minipunavirus</taxon>
        <taxon>Minipunavirus lilpapawes</taxon>
    </lineage>
</organism>
<reference evidence="1" key="1">
    <citation type="submission" date="2021-10" db="EMBL/GenBank/DDBJ databases">
        <authorList>
            <person name="Larson W."/>
            <person name="Thurgood T.L."/>
            <person name="Rodriguez A."/>
            <person name="Sharma R."/>
            <person name="Kruger J."/>
            <person name="Davis K."/>
            <person name="Findley J."/>
            <person name="Grose J.H."/>
        </authorList>
    </citation>
    <scope>NUCLEOTIDE SEQUENCE</scope>
</reference>
<dbReference type="Proteomes" id="UP000827755">
    <property type="component" value="Segment"/>
</dbReference>
<accession>A0AAE8YPM8</accession>
<evidence type="ECO:0000313" key="1">
    <source>
        <dbReference type="EMBL" id="UGO47545.1"/>
    </source>
</evidence>
<protein>
    <submittedName>
        <fullName evidence="1">Uncharacterized protein</fullName>
    </submittedName>
</protein>
<sequence length="23" mass="2640">MLTFAAAVIYLICHDDNNRPKHP</sequence>
<gene>
    <name evidence="1" type="ORF">LILPAPAWES_14</name>
</gene>
<proteinExistence type="predicted"/>